<organism evidence="1 2">
    <name type="scientific">Hydrogenophaga crocea</name>
    <dbReference type="NCBI Taxonomy" id="2716225"/>
    <lineage>
        <taxon>Bacteria</taxon>
        <taxon>Pseudomonadati</taxon>
        <taxon>Pseudomonadota</taxon>
        <taxon>Betaproteobacteria</taxon>
        <taxon>Burkholderiales</taxon>
        <taxon>Comamonadaceae</taxon>
        <taxon>Hydrogenophaga</taxon>
    </lineage>
</organism>
<sequence length="224" mass="24096">MSHIASKALSYAALTAGEPSLFQRTLRTPEQRTSIAELRKLSASAVEEDLRLGLGHVDIVRDQIGMVFAYEREGRVVATLRFVPSGHGLTGLERLAGRVKLPLGIVAPGSWEVGRVVVAPEARHPDLLGQCFSLALVEIVRAQNARRFYAIATPLIARLWRRYGMQETAAIRGVSGKEYKIMQGRPVDVGAALHMPAGLLTSATGPTSVRTVKALPSCPAVPLG</sequence>
<evidence type="ECO:0000313" key="1">
    <source>
        <dbReference type="EMBL" id="QIM53969.1"/>
    </source>
</evidence>
<dbReference type="AlphaFoldDB" id="A0A6G8ILH7"/>
<accession>A0A6G8ILH7</accession>
<dbReference type="Proteomes" id="UP000503162">
    <property type="component" value="Chromosome"/>
</dbReference>
<gene>
    <name evidence="1" type="ORF">G9Q37_18290</name>
</gene>
<dbReference type="SUPFAM" id="SSF55729">
    <property type="entry name" value="Acyl-CoA N-acyltransferases (Nat)"/>
    <property type="match status" value="1"/>
</dbReference>
<protein>
    <recommendedName>
        <fullName evidence="3">N-acetyltransferase domain-containing protein</fullName>
    </recommendedName>
</protein>
<proteinExistence type="predicted"/>
<keyword evidence="2" id="KW-1185">Reference proteome</keyword>
<dbReference type="EMBL" id="CP049989">
    <property type="protein sequence ID" value="QIM53969.1"/>
    <property type="molecule type" value="Genomic_DNA"/>
</dbReference>
<dbReference type="Gene3D" id="3.40.630.30">
    <property type="match status" value="1"/>
</dbReference>
<evidence type="ECO:0000313" key="2">
    <source>
        <dbReference type="Proteomes" id="UP000503162"/>
    </source>
</evidence>
<name>A0A6G8ILH7_9BURK</name>
<evidence type="ECO:0008006" key="3">
    <source>
        <dbReference type="Google" id="ProtNLM"/>
    </source>
</evidence>
<dbReference type="RefSeq" id="WP_166229492.1">
    <property type="nucleotide sequence ID" value="NZ_CP049989.1"/>
</dbReference>
<reference evidence="1 2" key="1">
    <citation type="submission" date="2020-03" db="EMBL/GenBank/DDBJ databases">
        <title>Hydrogenophaga sp. nov. isolated from cyanobacterial mat.</title>
        <authorList>
            <person name="Thorat V."/>
            <person name="Kirdat K."/>
            <person name="Tiwarekar B."/>
            <person name="Costa E.D."/>
            <person name="Yadav A."/>
        </authorList>
    </citation>
    <scope>NUCLEOTIDE SEQUENCE [LARGE SCALE GENOMIC DNA]</scope>
    <source>
        <strain evidence="1 2">BA0156</strain>
    </source>
</reference>
<dbReference type="KEGG" id="hcz:G9Q37_18290"/>
<dbReference type="InterPro" id="IPR016181">
    <property type="entry name" value="Acyl_CoA_acyltransferase"/>
</dbReference>